<name>A0A1I1M6X1_9CLOT</name>
<dbReference type="RefSeq" id="WP_090090605.1">
    <property type="nucleotide sequence ID" value="NZ_FOMG01000009.1"/>
</dbReference>
<evidence type="ECO:0000313" key="2">
    <source>
        <dbReference type="EMBL" id="SFC77410.1"/>
    </source>
</evidence>
<dbReference type="EMBL" id="FOMG01000009">
    <property type="protein sequence ID" value="SFC77410.1"/>
    <property type="molecule type" value="Genomic_DNA"/>
</dbReference>
<organism evidence="2 3">
    <name type="scientific">Clostridium uliginosum</name>
    <dbReference type="NCBI Taxonomy" id="119641"/>
    <lineage>
        <taxon>Bacteria</taxon>
        <taxon>Bacillati</taxon>
        <taxon>Bacillota</taxon>
        <taxon>Clostridia</taxon>
        <taxon>Eubacteriales</taxon>
        <taxon>Clostridiaceae</taxon>
        <taxon>Clostridium</taxon>
    </lineage>
</organism>
<evidence type="ECO:0000313" key="3">
    <source>
        <dbReference type="Proteomes" id="UP000199263"/>
    </source>
</evidence>
<gene>
    <name evidence="2" type="ORF">SAMN05421842_10962</name>
</gene>
<reference evidence="2 3" key="1">
    <citation type="submission" date="2016-10" db="EMBL/GenBank/DDBJ databases">
        <authorList>
            <person name="de Groot N.N."/>
        </authorList>
    </citation>
    <scope>NUCLEOTIDE SEQUENCE [LARGE SCALE GENOMIC DNA]</scope>
    <source>
        <strain evidence="2 3">DSM 12992</strain>
    </source>
</reference>
<evidence type="ECO:0000256" key="1">
    <source>
        <dbReference type="SAM" id="Phobius"/>
    </source>
</evidence>
<proteinExistence type="predicted"/>
<keyword evidence="1" id="KW-0812">Transmembrane</keyword>
<dbReference type="OrthoDB" id="1952449at2"/>
<dbReference type="AlphaFoldDB" id="A0A1I1M6X1"/>
<dbReference type="STRING" id="119641.SAMN05421842_10962"/>
<feature type="transmembrane region" description="Helical" evidence="1">
    <location>
        <begin position="21"/>
        <end position="42"/>
    </location>
</feature>
<keyword evidence="1" id="KW-1133">Transmembrane helix</keyword>
<keyword evidence="1" id="KW-0472">Membrane</keyword>
<sequence length="267" mass="30754">MAKPSIFSKEYEKRMRKRRRKILIVFLIVLTVVLLTTVKLSYRTMDKTNVKQKIQAWIDSDTVPKNEKQDIIEEKSKVLEEPEQELPKTPEKKYLDINLLSGTIAKGIYIEENGEKKFTDLEGIDSSVEFDISPTGKQILILDTDKSITVYNVDGNAKIVSKNDYTSQKGDVFTKEATLLNKPEYLWNSTPKFINDESIVFISNRPYFGTSALKQYLWVTNIVNNTDVINWNLVANKIEIEKREEKGIKIMVDGNIYYVAQDGNIIQ</sequence>
<dbReference type="SUPFAM" id="SSF69304">
    <property type="entry name" value="Tricorn protease N-terminal domain"/>
    <property type="match status" value="1"/>
</dbReference>
<accession>A0A1I1M6X1</accession>
<protein>
    <submittedName>
        <fullName evidence="2">Uncharacterized protein</fullName>
    </submittedName>
</protein>
<keyword evidence="3" id="KW-1185">Reference proteome</keyword>
<dbReference type="Proteomes" id="UP000199263">
    <property type="component" value="Unassembled WGS sequence"/>
</dbReference>